<reference evidence="1" key="2">
    <citation type="journal article" date="2022" name="New Phytol.">
        <title>Evolutionary transition to the ectomycorrhizal habit in the genomes of a hyperdiverse lineage of mushroom-forming fungi.</title>
        <authorList>
            <person name="Looney B."/>
            <person name="Miyauchi S."/>
            <person name="Morin E."/>
            <person name="Drula E."/>
            <person name="Courty P.E."/>
            <person name="Kohler A."/>
            <person name="Kuo A."/>
            <person name="LaButti K."/>
            <person name="Pangilinan J."/>
            <person name="Lipzen A."/>
            <person name="Riley R."/>
            <person name="Andreopoulos W."/>
            <person name="He G."/>
            <person name="Johnson J."/>
            <person name="Nolan M."/>
            <person name="Tritt A."/>
            <person name="Barry K.W."/>
            <person name="Grigoriev I.V."/>
            <person name="Nagy L.G."/>
            <person name="Hibbett D."/>
            <person name="Henrissat B."/>
            <person name="Matheny P.B."/>
            <person name="Labbe J."/>
            <person name="Martin F.M."/>
        </authorList>
    </citation>
    <scope>NUCLEOTIDE SEQUENCE</scope>
    <source>
        <strain evidence="1">FP105234-sp</strain>
    </source>
</reference>
<organism evidence="1 2">
    <name type="scientific">Auriscalpium vulgare</name>
    <dbReference type="NCBI Taxonomy" id="40419"/>
    <lineage>
        <taxon>Eukaryota</taxon>
        <taxon>Fungi</taxon>
        <taxon>Dikarya</taxon>
        <taxon>Basidiomycota</taxon>
        <taxon>Agaricomycotina</taxon>
        <taxon>Agaricomycetes</taxon>
        <taxon>Russulales</taxon>
        <taxon>Auriscalpiaceae</taxon>
        <taxon>Auriscalpium</taxon>
    </lineage>
</organism>
<evidence type="ECO:0000313" key="2">
    <source>
        <dbReference type="Proteomes" id="UP000814033"/>
    </source>
</evidence>
<dbReference type="Proteomes" id="UP000814033">
    <property type="component" value="Unassembled WGS sequence"/>
</dbReference>
<dbReference type="EMBL" id="MU276109">
    <property type="protein sequence ID" value="KAI0041672.1"/>
    <property type="molecule type" value="Genomic_DNA"/>
</dbReference>
<gene>
    <name evidence="1" type="ORF">FA95DRAFT_1548454</name>
</gene>
<accession>A0ACB8RCT2</accession>
<reference evidence="1" key="1">
    <citation type="submission" date="2021-02" db="EMBL/GenBank/DDBJ databases">
        <authorList>
            <consortium name="DOE Joint Genome Institute"/>
            <person name="Ahrendt S."/>
            <person name="Looney B.P."/>
            <person name="Miyauchi S."/>
            <person name="Morin E."/>
            <person name="Drula E."/>
            <person name="Courty P.E."/>
            <person name="Chicoki N."/>
            <person name="Fauchery L."/>
            <person name="Kohler A."/>
            <person name="Kuo A."/>
            <person name="Labutti K."/>
            <person name="Pangilinan J."/>
            <person name="Lipzen A."/>
            <person name="Riley R."/>
            <person name="Andreopoulos W."/>
            <person name="He G."/>
            <person name="Johnson J."/>
            <person name="Barry K.W."/>
            <person name="Grigoriev I.V."/>
            <person name="Nagy L."/>
            <person name="Hibbett D."/>
            <person name="Henrissat B."/>
            <person name="Matheny P.B."/>
            <person name="Labbe J."/>
            <person name="Martin F."/>
        </authorList>
    </citation>
    <scope>NUCLEOTIDE SEQUENCE</scope>
    <source>
        <strain evidence="1">FP105234-sp</strain>
    </source>
</reference>
<protein>
    <submittedName>
        <fullName evidence="1">Uncharacterized protein</fullName>
    </submittedName>
</protein>
<evidence type="ECO:0000313" key="1">
    <source>
        <dbReference type="EMBL" id="KAI0041672.1"/>
    </source>
</evidence>
<comment type="caution">
    <text evidence="1">The sequence shown here is derived from an EMBL/GenBank/DDBJ whole genome shotgun (WGS) entry which is preliminary data.</text>
</comment>
<sequence>MSKPVFYTFEYSVWSAAPELAIAELDLTDAIEVKHLNLMQGENFEPSFIKINPNATLPTLTADGKAYTSTTEVVDFLVKKSSVKVATRTAIATAVHEDPVDPNFAMVASRDDAELARVAGGLAGTFTNTRLAGLKKIAATPEAQANKEFYDGKIATISELSSLFAGAAPAEAKEGFFKISKAAWDAVKVFYLETLPASIGEGPFIAGATPGEDDFHVTAWLVHIAFLLGAAKAEDGLAALQKGLAPPPEKIVNYWNAWSGRKGWAATYPGGNLH</sequence>
<proteinExistence type="predicted"/>
<keyword evidence="2" id="KW-1185">Reference proteome</keyword>
<name>A0ACB8RCT2_9AGAM</name>